<dbReference type="EMBL" id="MW460249">
    <property type="protein sequence ID" value="QRE00594.1"/>
    <property type="molecule type" value="Genomic_DNA"/>
</dbReference>
<proteinExistence type="predicted"/>
<protein>
    <submittedName>
        <fullName evidence="1">Uncharacterized protein</fullName>
    </submittedName>
</protein>
<dbReference type="KEGG" id="vg:77947861"/>
<dbReference type="InterPro" id="IPR056209">
    <property type="entry name" value="SU10_adaptor"/>
</dbReference>
<evidence type="ECO:0000313" key="1">
    <source>
        <dbReference type="EMBL" id="QRE00594.1"/>
    </source>
</evidence>
<organism evidence="1 2">
    <name type="scientific">Pseudomonas phage Itty13</name>
    <dbReference type="NCBI Taxonomy" id="2805750"/>
    <lineage>
        <taxon>Viruses</taxon>
        <taxon>Duplodnaviria</taxon>
        <taxon>Heunggongvirae</taxon>
        <taxon>Uroviricota</taxon>
        <taxon>Caudoviricetes</taxon>
        <taxon>Ittyvirus</taxon>
        <taxon>Ittyvirus itty13</taxon>
    </lineage>
</organism>
<name>A0A889IR53_9CAUD</name>
<evidence type="ECO:0000313" key="2">
    <source>
        <dbReference type="Proteomes" id="UP000610026"/>
    </source>
</evidence>
<dbReference type="Pfam" id="PF24175">
    <property type="entry name" value="SU10_adaptor"/>
    <property type="match status" value="1"/>
</dbReference>
<dbReference type="GeneID" id="77947861"/>
<keyword evidence="2" id="KW-1185">Reference proteome</keyword>
<dbReference type="Proteomes" id="UP000610026">
    <property type="component" value="Segment"/>
</dbReference>
<accession>A0A889IR53</accession>
<sequence>MPIPVSEVLKRAGIILNDDQFVRWTKEELIGWINDGAAEIVIRRPSAHAITETVELQAGVLQRIPVGGIQLLDIPATEDGYPVRRVDRQLLDDQYPGWRRLKAGRTKHYTYDERTATTFYVYPAAVAGAKVEMFYSSPPPDVSSDTDSLDLDRVYMSPLVSFVLYRALAKDSEYSDGALAAAHYGAFGDALGQQNETAAAASPNVGSV</sequence>
<reference evidence="1" key="1">
    <citation type="submission" date="2021-01" db="EMBL/GenBank/DDBJ databases">
        <authorList>
            <person name="Ben Porat S."/>
            <person name="Alkalay-Oren S."/>
            <person name="Coppenhagen-Glazer S."/>
            <person name="Hazan R."/>
        </authorList>
    </citation>
    <scope>NUCLEOTIDE SEQUENCE</scope>
</reference>
<dbReference type="RefSeq" id="YP_010671607.1">
    <property type="nucleotide sequence ID" value="NC_070969.1"/>
</dbReference>